<name>A0A9D4USD0_ADICA</name>
<accession>A0A9D4USD0</accession>
<keyword evidence="2" id="KW-1185">Reference proteome</keyword>
<evidence type="ECO:0000313" key="2">
    <source>
        <dbReference type="Proteomes" id="UP000886520"/>
    </source>
</evidence>
<proteinExistence type="predicted"/>
<reference evidence="1" key="1">
    <citation type="submission" date="2021-01" db="EMBL/GenBank/DDBJ databases">
        <title>Adiantum capillus-veneris genome.</title>
        <authorList>
            <person name="Fang Y."/>
            <person name="Liao Q."/>
        </authorList>
    </citation>
    <scope>NUCLEOTIDE SEQUENCE</scope>
    <source>
        <strain evidence="1">H3</strain>
        <tissue evidence="1">Leaf</tissue>
    </source>
</reference>
<comment type="caution">
    <text evidence="1">The sequence shown here is derived from an EMBL/GenBank/DDBJ whole genome shotgun (WGS) entry which is preliminary data.</text>
</comment>
<gene>
    <name evidence="1" type="ORF">GOP47_0012748</name>
</gene>
<sequence length="75" mass="8722">MIHSFFFQNQCHPSSHSVCNAREEIELVTCGQNFSMIVERLDHTLIWSTKCELGSHPSAFFKHNRPLCKRTLEES</sequence>
<dbReference type="Proteomes" id="UP000886520">
    <property type="component" value="Chromosome 12"/>
</dbReference>
<evidence type="ECO:0000313" key="1">
    <source>
        <dbReference type="EMBL" id="KAI5072642.1"/>
    </source>
</evidence>
<dbReference type="AlphaFoldDB" id="A0A9D4USD0"/>
<protein>
    <submittedName>
        <fullName evidence="1">Uncharacterized protein</fullName>
    </submittedName>
</protein>
<dbReference type="EMBL" id="JABFUD020000012">
    <property type="protein sequence ID" value="KAI5072642.1"/>
    <property type="molecule type" value="Genomic_DNA"/>
</dbReference>
<organism evidence="1 2">
    <name type="scientific">Adiantum capillus-veneris</name>
    <name type="common">Maidenhair fern</name>
    <dbReference type="NCBI Taxonomy" id="13818"/>
    <lineage>
        <taxon>Eukaryota</taxon>
        <taxon>Viridiplantae</taxon>
        <taxon>Streptophyta</taxon>
        <taxon>Embryophyta</taxon>
        <taxon>Tracheophyta</taxon>
        <taxon>Polypodiopsida</taxon>
        <taxon>Polypodiidae</taxon>
        <taxon>Polypodiales</taxon>
        <taxon>Pteridineae</taxon>
        <taxon>Pteridaceae</taxon>
        <taxon>Vittarioideae</taxon>
        <taxon>Adiantum</taxon>
    </lineage>
</organism>